<dbReference type="Gene3D" id="3.40.710.10">
    <property type="entry name" value="DD-peptidase/beta-lactamase superfamily"/>
    <property type="match status" value="1"/>
</dbReference>
<protein>
    <submittedName>
        <fullName evidence="2">CubicO group peptidase (Beta-lactamase class C family)</fullName>
    </submittedName>
</protein>
<dbReference type="EMBL" id="SLWO01000002">
    <property type="protein sequence ID" value="TCO28783.1"/>
    <property type="molecule type" value="Genomic_DNA"/>
</dbReference>
<comment type="caution">
    <text evidence="2">The sequence shown here is derived from an EMBL/GenBank/DDBJ whole genome shotgun (WGS) entry which is preliminary data.</text>
</comment>
<reference evidence="2 3" key="1">
    <citation type="submission" date="2019-03" db="EMBL/GenBank/DDBJ databases">
        <title>Genomic Encyclopedia of Type Strains, Phase IV (KMG-IV): sequencing the most valuable type-strain genomes for metagenomic binning, comparative biology and taxonomic classification.</title>
        <authorList>
            <person name="Goeker M."/>
        </authorList>
    </citation>
    <scope>NUCLEOTIDE SEQUENCE [LARGE SCALE GENOMIC DNA]</scope>
    <source>
        <strain evidence="2 3">DSM 103236</strain>
    </source>
</reference>
<dbReference type="PANTHER" id="PTHR46825:SF9">
    <property type="entry name" value="BETA-LACTAMASE-RELATED DOMAIN-CONTAINING PROTEIN"/>
    <property type="match status" value="1"/>
</dbReference>
<dbReference type="InterPro" id="IPR050491">
    <property type="entry name" value="AmpC-like"/>
</dbReference>
<organism evidence="2 3">
    <name type="scientific">Pedobacter psychrotolerans</name>
    <dbReference type="NCBI Taxonomy" id="1843235"/>
    <lineage>
        <taxon>Bacteria</taxon>
        <taxon>Pseudomonadati</taxon>
        <taxon>Bacteroidota</taxon>
        <taxon>Sphingobacteriia</taxon>
        <taxon>Sphingobacteriales</taxon>
        <taxon>Sphingobacteriaceae</taxon>
        <taxon>Pedobacter</taxon>
    </lineage>
</organism>
<gene>
    <name evidence="2" type="ORF">EV200_102200</name>
</gene>
<evidence type="ECO:0000313" key="2">
    <source>
        <dbReference type="EMBL" id="TCO28783.1"/>
    </source>
</evidence>
<dbReference type="PANTHER" id="PTHR46825">
    <property type="entry name" value="D-ALANYL-D-ALANINE-CARBOXYPEPTIDASE/ENDOPEPTIDASE AMPH"/>
    <property type="match status" value="1"/>
</dbReference>
<accession>A0A4R2HHS8</accession>
<sequence length="564" mass="63245">MSYLESLTMLNNYTSMKNIYLSICFSILSFLNAQSQEKLSIQPKIDAIFNKDSNPNGPGCAVAVIKNGKVIFKNGYGLANLEYSIPITTASVFDVASVAKQFTGFAISNLVQQGKISLSDDIRKYLNEVPDFGRKITISDLIHHTSGLRDWPETLQAAGWRYEELCSFEDIMNMVKHQKELDFDPGTAYSYSNTGYNLLAAILEKVTSQSFTAWTDKHIFKRMGMSKSFFLSDDSKLIRNEAYSYSTDASSKFTKLQNVLTAYGSSSLYTNINDLTKWVINLQAGILMNDPVYTRMLETGSLNSGTKINYGFGLEVGEDQGRRTVSHTGAWSGYRSVVRLYPKEGLAIIILCNGNDDHMIVDRLTELSKLLLPGSNTKPLLVTEKQTPDLKLGLDLLTKYSGKYKWGPGNITFSIDHGQLQFQYTGEDKYPLQALTDSTFMLAVAGLPVTFSKPVNDQAETFTFKSIKGKRTIAFIPTKAQLYDYCGIYYSKELFTQYTVDIQKDKLVIQHFRRGDFELSPDSDNSFTSDIGTIRFLKSNENRTDSFSLSGSKVKNVTFNKISL</sequence>
<dbReference type="SUPFAM" id="SSF56601">
    <property type="entry name" value="beta-lactamase/transpeptidase-like"/>
    <property type="match status" value="1"/>
</dbReference>
<dbReference type="Proteomes" id="UP000295684">
    <property type="component" value="Unassembled WGS sequence"/>
</dbReference>
<evidence type="ECO:0000313" key="3">
    <source>
        <dbReference type="Proteomes" id="UP000295684"/>
    </source>
</evidence>
<dbReference type="InterPro" id="IPR001466">
    <property type="entry name" value="Beta-lactam-related"/>
</dbReference>
<proteinExistence type="predicted"/>
<dbReference type="AlphaFoldDB" id="A0A4R2HHS8"/>
<dbReference type="InterPro" id="IPR012338">
    <property type="entry name" value="Beta-lactam/transpept-like"/>
</dbReference>
<feature type="domain" description="Beta-lactamase-related" evidence="1">
    <location>
        <begin position="57"/>
        <end position="359"/>
    </location>
</feature>
<name>A0A4R2HHS8_9SPHI</name>
<evidence type="ECO:0000259" key="1">
    <source>
        <dbReference type="Pfam" id="PF00144"/>
    </source>
</evidence>
<dbReference type="Pfam" id="PF00144">
    <property type="entry name" value="Beta-lactamase"/>
    <property type="match status" value="1"/>
</dbReference>